<evidence type="ECO:0000313" key="1">
    <source>
        <dbReference type="EMBL" id="TXL69903.1"/>
    </source>
</evidence>
<comment type="caution">
    <text evidence="1">The sequence shown here is derived from an EMBL/GenBank/DDBJ whole genome shotgun (WGS) entry which is preliminary data.</text>
</comment>
<reference evidence="1 2" key="1">
    <citation type="submission" date="2019-06" db="EMBL/GenBank/DDBJ databases">
        <title>New taxonomy in bacterial strain CC-CFT640, isolated from vineyard.</title>
        <authorList>
            <person name="Lin S.-Y."/>
            <person name="Tsai C.-F."/>
            <person name="Young C.-C."/>
        </authorList>
    </citation>
    <scope>NUCLEOTIDE SEQUENCE [LARGE SCALE GENOMIC DNA]</scope>
    <source>
        <strain evidence="1 2">CC-CFT640</strain>
    </source>
</reference>
<dbReference type="RefSeq" id="WP_147852035.1">
    <property type="nucleotide sequence ID" value="NZ_VDUZ01000069.1"/>
</dbReference>
<sequence>MSLPAGRSAGIDREVVFGSCGRPAPEQTFLGRFRQSGGHRDVHALAAADRDSPARANLLDTVDRSRKVVFFADSMDQVEPIADLVDDGRSLVLCLGGHRSAVVSPALAPWLKQRRVIALTPADAAPVFLWIVPAATYDVLCRQLPLAPASPTPAKRLAAADRTIVPHATLVLAVPADAPSQAVLVAGALIHDGSYRSESEGDYSWLWTGPSKHFRVLLTGFPATATKLNVSIIKTEDPRNLSGLRVLIDGRHVGHRLSPWSDVSGKVTVDLAAPAADMTVLSLVCPHMVPDGSGHRHLGLCIDRIEFAA</sequence>
<protein>
    <submittedName>
        <fullName evidence="1">Uncharacterized protein</fullName>
    </submittedName>
</protein>
<name>A0A5C8P8T9_9HYPH</name>
<dbReference type="EMBL" id="VDUZ01000069">
    <property type="protein sequence ID" value="TXL69903.1"/>
    <property type="molecule type" value="Genomic_DNA"/>
</dbReference>
<evidence type="ECO:0000313" key="2">
    <source>
        <dbReference type="Proteomes" id="UP000321638"/>
    </source>
</evidence>
<gene>
    <name evidence="1" type="ORF">FHP25_36955</name>
</gene>
<organism evidence="1 2">
    <name type="scientific">Vineibacter terrae</name>
    <dbReference type="NCBI Taxonomy" id="2586908"/>
    <lineage>
        <taxon>Bacteria</taxon>
        <taxon>Pseudomonadati</taxon>
        <taxon>Pseudomonadota</taxon>
        <taxon>Alphaproteobacteria</taxon>
        <taxon>Hyphomicrobiales</taxon>
        <taxon>Vineibacter</taxon>
    </lineage>
</organism>
<keyword evidence="2" id="KW-1185">Reference proteome</keyword>
<dbReference type="OrthoDB" id="7266830at2"/>
<proteinExistence type="predicted"/>
<accession>A0A5C8P8T9</accession>
<dbReference type="AlphaFoldDB" id="A0A5C8P8T9"/>
<dbReference type="Proteomes" id="UP000321638">
    <property type="component" value="Unassembled WGS sequence"/>
</dbReference>